<gene>
    <name evidence="14 16" type="primary">Lilrb2</name>
    <name evidence="16" type="synonym">Nilr1</name>
</gene>
<dbReference type="InterPro" id="IPR036179">
    <property type="entry name" value="Ig-like_dom_sf"/>
</dbReference>
<sequence>MGTALPPGPYPLPKPFRKALYLCSQAELQPLRRDAMTFTCKALLCLGMTLGLWITVLTEFLPRPILRVQPDTVVSTQSKVIFFCERSQGAELYCLYKKGNPRNPRCKEIRPKPGKKVEFFISKIEPYHAGHYHCYYQIHGQWSEDSDALELVVTGVYDYNELRLSVLPSPVVTVGRNMTLHCISHSHYDKFILTKEDHKFTSSLDTQCIPPSGQCQALFVMGPMTSNHTGTFRCYGYYKHTPQLWSIPSEPLEIHISGLSKKPSLLTHQGHILDPGVNLTLQCCSDINYDRFALYKVGGVDIMQHTSQQTDTGFSMTNFTLGYVHHSTGGQYRCYGAHNLSSEWSASSDPLDILITGPIQMSTLPPITSMPPDQLESYVNALIGVSVAFLVFLFILIFIILQRRHQRKFRKDGEEAQKEKELQYPTGAVEPISRDRDQQKRSNAAAATQEESVYASVEDMETEDGVELDTWKPPEGDPQGETYAQVKPSRLRRVEAIIPSAMSREQLNTKYEQAEEGQEVDGQATESEEPQDVTYAQLCSRTLRQGTAAPPLSQAGEAPEEPSVYAALATACPGAVPKDKEQ</sequence>
<dbReference type="CTD" id="10288"/>
<dbReference type="SMART" id="SM00409">
    <property type="entry name" value="IG"/>
    <property type="match status" value="3"/>
</dbReference>
<evidence type="ECO:0000256" key="4">
    <source>
        <dbReference type="ARBA" id="ARBA00022729"/>
    </source>
</evidence>
<keyword evidence="4" id="KW-0732">Signal</keyword>
<dbReference type="SMR" id="A0A140TAJ6"/>
<evidence type="ECO:0000256" key="8">
    <source>
        <dbReference type="ARBA" id="ARBA00023157"/>
    </source>
</evidence>
<name>A0A140TAJ6_RAT</name>
<feature type="region of interest" description="Disordered" evidence="11">
    <location>
        <begin position="412"/>
        <end position="484"/>
    </location>
</feature>
<evidence type="ECO:0000313" key="15">
    <source>
        <dbReference type="Proteomes" id="UP000002494"/>
    </source>
</evidence>
<dbReference type="PANTHER" id="PTHR11738">
    <property type="entry name" value="MHC CLASS I NK CELL RECEPTOR"/>
    <property type="match status" value="1"/>
</dbReference>
<keyword evidence="7 12" id="KW-0472">Membrane</keyword>
<dbReference type="RefSeq" id="NP_113901.2">
    <property type="nucleotide sequence ID" value="NM_031713.1"/>
</dbReference>
<accession>A0A140TAJ6</accession>
<evidence type="ECO:0000256" key="7">
    <source>
        <dbReference type="ARBA" id="ARBA00023136"/>
    </source>
</evidence>
<keyword evidence="2" id="KW-1003">Cell membrane</keyword>
<keyword evidence="3 12" id="KW-0812">Transmembrane</keyword>
<organism evidence="14 15">
    <name type="scientific">Rattus norvegicus</name>
    <name type="common">Rat</name>
    <dbReference type="NCBI Taxonomy" id="10116"/>
    <lineage>
        <taxon>Eukaryota</taxon>
        <taxon>Metazoa</taxon>
        <taxon>Chordata</taxon>
        <taxon>Craniata</taxon>
        <taxon>Vertebrata</taxon>
        <taxon>Euteleostomi</taxon>
        <taxon>Mammalia</taxon>
        <taxon>Eutheria</taxon>
        <taxon>Euarchontoglires</taxon>
        <taxon>Glires</taxon>
        <taxon>Rodentia</taxon>
        <taxon>Myomorpha</taxon>
        <taxon>Muroidea</taxon>
        <taxon>Muridae</taxon>
        <taxon>Murinae</taxon>
        <taxon>Rattus</taxon>
    </lineage>
</organism>
<feature type="transmembrane region" description="Helical" evidence="12">
    <location>
        <begin position="378"/>
        <end position="401"/>
    </location>
</feature>
<dbReference type="GeneTree" id="ENSGT01100000263478"/>
<feature type="domain" description="Immunoglobulin" evidence="13">
    <location>
        <begin position="268"/>
        <end position="356"/>
    </location>
</feature>
<dbReference type="InterPro" id="IPR013783">
    <property type="entry name" value="Ig-like_fold"/>
</dbReference>
<feature type="compositionally biased region" description="Polar residues" evidence="11">
    <location>
        <begin position="441"/>
        <end position="451"/>
    </location>
</feature>
<evidence type="ECO:0000256" key="2">
    <source>
        <dbReference type="ARBA" id="ARBA00022475"/>
    </source>
</evidence>
<dbReference type="Ensembl" id="ENSRNOT00000084439">
    <property type="protein sequence ID" value="ENSRNOP00000075718"/>
    <property type="gene ID" value="ENSRNOG00000054954"/>
</dbReference>
<evidence type="ECO:0000313" key="16">
    <source>
        <dbReference type="RGD" id="70895"/>
    </source>
</evidence>
<evidence type="ECO:0000256" key="5">
    <source>
        <dbReference type="ARBA" id="ARBA00022737"/>
    </source>
</evidence>
<dbReference type="SUPFAM" id="SSF48726">
    <property type="entry name" value="Immunoglobulin"/>
    <property type="match status" value="3"/>
</dbReference>
<feature type="domain" description="Immunoglobulin" evidence="13">
    <location>
        <begin position="69"/>
        <end position="154"/>
    </location>
</feature>
<keyword evidence="8" id="KW-1015">Disulfide bond</keyword>
<evidence type="ECO:0000256" key="6">
    <source>
        <dbReference type="ARBA" id="ARBA00022989"/>
    </source>
</evidence>
<evidence type="ECO:0000256" key="10">
    <source>
        <dbReference type="ARBA" id="ARBA00023319"/>
    </source>
</evidence>
<comment type="subcellular location">
    <subcellularLocation>
        <location evidence="1">Cell membrane</location>
        <topology evidence="1">Single-pass membrane protein</topology>
    </subcellularLocation>
</comment>
<dbReference type="RGD" id="70895">
    <property type="gene designation" value="Lilrb2"/>
</dbReference>
<dbReference type="Bgee" id="ENSRNOG00000054954">
    <property type="expression patterns" value="Expressed in spleen and 12 other cell types or tissues"/>
</dbReference>
<dbReference type="AlphaFoldDB" id="A0A140TAJ6"/>
<dbReference type="PANTHER" id="PTHR11738:SF179">
    <property type="entry name" value="LEUKOCYTE IMMUNOGLOBULIN-LIKE RECEPTOR SUBFAMILY A MEMBER 5"/>
    <property type="match status" value="1"/>
</dbReference>
<dbReference type="Pfam" id="PF13895">
    <property type="entry name" value="Ig_2"/>
    <property type="match status" value="1"/>
</dbReference>
<dbReference type="KEGG" id="rno:65146"/>
<dbReference type="FunFam" id="2.60.40.10:FF:000049">
    <property type="entry name" value="Leukocyte immunoglobulin-like receptor subfamily B member 1"/>
    <property type="match status" value="3"/>
</dbReference>
<dbReference type="EMBL" id="AABR07071875">
    <property type="status" value="NOT_ANNOTATED_CDS"/>
    <property type="molecule type" value="Genomic_DNA"/>
</dbReference>
<evidence type="ECO:0000313" key="14">
    <source>
        <dbReference type="Ensembl" id="ENSRNOP00000075718"/>
    </source>
</evidence>
<keyword evidence="9" id="KW-0325">Glycoprotein</keyword>
<evidence type="ECO:0000256" key="1">
    <source>
        <dbReference type="ARBA" id="ARBA00004162"/>
    </source>
</evidence>
<evidence type="ECO:0000256" key="3">
    <source>
        <dbReference type="ARBA" id="ARBA00022692"/>
    </source>
</evidence>
<dbReference type="OrthoDB" id="9427497at2759"/>
<evidence type="ECO:0000256" key="11">
    <source>
        <dbReference type="SAM" id="MobiDB-lite"/>
    </source>
</evidence>
<evidence type="ECO:0000256" key="9">
    <source>
        <dbReference type="ARBA" id="ARBA00023180"/>
    </source>
</evidence>
<dbReference type="GO" id="GO:0005886">
    <property type="term" value="C:plasma membrane"/>
    <property type="evidence" value="ECO:0007669"/>
    <property type="project" value="UniProtKB-SubCell"/>
</dbReference>
<dbReference type="Proteomes" id="UP000002494">
    <property type="component" value="Chromosome 1"/>
</dbReference>
<feature type="domain" description="Immunoglobulin" evidence="13">
    <location>
        <begin position="167"/>
        <end position="257"/>
    </location>
</feature>
<feature type="compositionally biased region" description="Basic and acidic residues" evidence="11">
    <location>
        <begin position="412"/>
        <end position="422"/>
    </location>
</feature>
<keyword evidence="6 12" id="KW-1133">Transmembrane helix</keyword>
<proteinExistence type="predicted"/>
<dbReference type="VEuPathDB" id="HostDB:ENSRNOG00000054954"/>
<dbReference type="InterPro" id="IPR050412">
    <property type="entry name" value="Ig-like_Receptors_ImmuneReg"/>
</dbReference>
<dbReference type="Gene3D" id="2.60.40.10">
    <property type="entry name" value="Immunoglobulins"/>
    <property type="match status" value="3"/>
</dbReference>
<keyword evidence="5" id="KW-0677">Repeat</keyword>
<reference evidence="14" key="2">
    <citation type="submission" date="2016-03" db="UniProtKB">
        <authorList>
            <consortium name="Ensembl"/>
        </authorList>
    </citation>
    <scope>IDENTIFICATION</scope>
    <source>
        <strain evidence="14">Brown Norway</strain>
    </source>
</reference>
<reference evidence="14" key="1">
    <citation type="journal article" date="2004" name="Nature">
        <title>Genome sequence of the Brown Norway rat yields insights into mammalian evolution.</title>
        <authorList>
            <consortium name="Rat Genome Sequencing Project Consortium"/>
            <person name="Gibbs R.A."/>
            <person name="Weinstock G.M."/>
            <person name="Metzker M.L."/>
            <person name="Muzny D.M."/>
            <person name="Sodergren E.J."/>
            <person name="Scherer S."/>
            <person name="Scott G."/>
            <person name="Steffen D."/>
            <person name="Worley K.C."/>
            <person name="Burch P.E."/>
            <person name="Okwuonu G."/>
            <person name="Hines S."/>
            <person name="Lewis L."/>
            <person name="Deramo C."/>
            <person name="Delgado O."/>
            <person name="Dugan-Rocha S."/>
            <person name="Miner G."/>
            <person name="Morgan M."/>
            <person name="Hawes A."/>
            <person name="Gill R."/>
            <person name="Holt R.A."/>
            <person name="Adams M.D."/>
            <person name="Amanatides P.G."/>
            <person name="Baden-Tillson H."/>
            <person name="Barnstead M."/>
            <person name="Chin S."/>
            <person name="Evans C.A."/>
            <person name="Ferriera S."/>
            <person name="Fosler C."/>
            <person name="Glodek A."/>
            <person name="Gu Z."/>
            <person name="Jennings D."/>
            <person name="Kraft C.L."/>
            <person name="Nguyen T."/>
            <person name="Pfannkoch C.M."/>
            <person name="Sitter C."/>
            <person name="Sutton G.G."/>
            <person name="Venter J.C."/>
            <person name="Woodage T."/>
            <person name="Smith D."/>
            <person name="Lee H.-M."/>
            <person name="Gustafson E."/>
            <person name="Cahill P."/>
            <person name="Kana A."/>
            <person name="Doucette-Stamm L."/>
            <person name="Weinstock K."/>
            <person name="Fechtel K."/>
            <person name="Weiss R.B."/>
            <person name="Dunn D.M."/>
            <person name="Green E.D."/>
            <person name="Blakesley R.W."/>
            <person name="Bouffard G.G."/>
            <person name="De Jong P.J."/>
            <person name="Osoegawa K."/>
            <person name="Zhu B."/>
            <person name="Marra M."/>
            <person name="Schein J."/>
            <person name="Bosdet I."/>
            <person name="Fjell C."/>
            <person name="Jones S."/>
            <person name="Krzywinski M."/>
            <person name="Mathewson C."/>
            <person name="Siddiqui A."/>
            <person name="Wye N."/>
            <person name="McPherson J."/>
            <person name="Zhao S."/>
            <person name="Fraser C.M."/>
            <person name="Shetty J."/>
            <person name="Shatsman S."/>
            <person name="Geer K."/>
            <person name="Chen Y."/>
            <person name="Abramzon S."/>
            <person name="Nierman W.C."/>
            <person name="Havlak P.H."/>
            <person name="Chen R."/>
            <person name="Durbin K.J."/>
            <person name="Egan A."/>
            <person name="Ren Y."/>
            <person name="Song X.-Z."/>
            <person name="Li B."/>
            <person name="Liu Y."/>
            <person name="Qin X."/>
            <person name="Cawley S."/>
            <person name="Cooney A.J."/>
            <person name="D'Souza L.M."/>
            <person name="Martin K."/>
            <person name="Wu J.Q."/>
            <person name="Gonzalez-Garay M.L."/>
            <person name="Jackson A.R."/>
            <person name="Kalafus K.J."/>
            <person name="McLeod M.P."/>
            <person name="Milosavljevic A."/>
            <person name="Virk D."/>
            <person name="Volkov A."/>
            <person name="Wheeler D.A."/>
            <person name="Zhang Z."/>
            <person name="Bailey J.A."/>
            <person name="Eichler E.E."/>
            <person name="Tuzun E."/>
            <person name="Birney E."/>
            <person name="Mongin E."/>
            <person name="Ureta-Vidal A."/>
            <person name="Woodwark C."/>
            <person name="Zdobnov E."/>
            <person name="Bork P."/>
            <person name="Suyama M."/>
            <person name="Torrents D."/>
            <person name="Alexandersson M."/>
            <person name="Trask B.J."/>
            <person name="Young J.M."/>
            <person name="Huang H."/>
            <person name="Wang H."/>
            <person name="Xing H."/>
            <person name="Daniels S."/>
            <person name="Gietzen D."/>
            <person name="Schmidt J."/>
            <person name="Stevens K."/>
            <person name="Vitt U."/>
            <person name="Wingrove J."/>
            <person name="Camara F."/>
            <person name="Mar Alba M."/>
            <person name="Abril J.F."/>
            <person name="Guigo R."/>
            <person name="Smit A."/>
            <person name="Dubchak I."/>
            <person name="Rubin E.M."/>
            <person name="Couronne O."/>
            <person name="Poliakov A."/>
            <person name="Huebner N."/>
            <person name="Ganten D."/>
            <person name="Goesele C."/>
            <person name="Hummel O."/>
            <person name="Kreitler T."/>
            <person name="Lee Y.-A."/>
            <person name="Monti J."/>
            <person name="Schulz H."/>
            <person name="Zimdahl H."/>
            <person name="Himmelbauer H."/>
            <person name="Lehrach H."/>
            <person name="Jacob H.J."/>
            <person name="Bromberg S."/>
            <person name="Gullings-Handley J."/>
            <person name="Jensen-Seaman M.I."/>
            <person name="Kwitek A.E."/>
            <person name="Lazar J."/>
            <person name="Pasko D."/>
            <person name="Tonellato P.J."/>
            <person name="Twigger S."/>
            <person name="Ponting C.P."/>
            <person name="Duarte J.M."/>
            <person name="Rice S."/>
            <person name="Goodstadt L."/>
            <person name="Beatson S.A."/>
            <person name="Emes R.D."/>
            <person name="Winter E.E."/>
            <person name="Webber C."/>
            <person name="Brandt P."/>
            <person name="Nyakatura G."/>
            <person name="Adetobi M."/>
            <person name="Chiaromonte F."/>
            <person name="Elnitski L."/>
            <person name="Eswara P."/>
            <person name="Hardison R.C."/>
            <person name="Hou M."/>
            <person name="Kolbe D."/>
            <person name="Makova K."/>
            <person name="Miller W."/>
            <person name="Nekrutenko A."/>
            <person name="Riemer C."/>
            <person name="Schwartz S."/>
            <person name="Taylor J."/>
            <person name="Yang S."/>
            <person name="Zhang Y."/>
            <person name="Lindpaintner K."/>
            <person name="Andrews T.D."/>
            <person name="Caccamo M."/>
            <person name="Clamp M."/>
            <person name="Clarke L."/>
            <person name="Curwen V."/>
            <person name="Durbin R.M."/>
            <person name="Eyras E."/>
            <person name="Searle S.M."/>
            <person name="Cooper G.M."/>
            <person name="Batzoglou S."/>
            <person name="Brudno M."/>
            <person name="Sidow A."/>
            <person name="Stone E.A."/>
            <person name="Payseur B.A."/>
            <person name="Bourque G."/>
            <person name="Lopez-Otin C."/>
            <person name="Puente X.S."/>
            <person name="Chakrabarti K."/>
            <person name="Chatterji S."/>
            <person name="Dewey C."/>
            <person name="Pachter L."/>
            <person name="Bray N."/>
            <person name="Yap V.B."/>
            <person name="Caspi A."/>
            <person name="Tesler G."/>
            <person name="Pevzner P.A."/>
            <person name="Haussler D."/>
            <person name="Roskin K.M."/>
            <person name="Baertsch R."/>
            <person name="Clawson H."/>
            <person name="Furey T.S."/>
            <person name="Hinrichs A.S."/>
            <person name="Karolchik D."/>
            <person name="Kent W.J."/>
            <person name="Rosenbloom K.R."/>
            <person name="Trumbower H."/>
            <person name="Weirauch M."/>
            <person name="Cooper D.N."/>
            <person name="Stenson P.D."/>
            <person name="Ma B."/>
            <person name="Brent M."/>
            <person name="Arumugam M."/>
            <person name="Shteynberg D."/>
            <person name="Copley R.R."/>
            <person name="Taylor M.S."/>
            <person name="Riethman H."/>
            <person name="Mudunuri U."/>
            <person name="Peterson J."/>
            <person name="Guyer M."/>
            <person name="Felsenfeld A."/>
            <person name="Old S."/>
            <person name="Mockrin S."/>
            <person name="Collins F.S."/>
        </authorList>
    </citation>
    <scope>NUCLEOTIDE SEQUENCE [LARGE SCALE GENOMIC DNA]</scope>
    <source>
        <strain evidence="14">Brown Norway</strain>
    </source>
</reference>
<protein>
    <submittedName>
        <fullName evidence="14">Leukocyte immunoglobulin-like receptor B2</fullName>
    </submittedName>
</protein>
<evidence type="ECO:0000256" key="12">
    <source>
        <dbReference type="SAM" id="Phobius"/>
    </source>
</evidence>
<dbReference type="GeneID" id="65146"/>
<keyword evidence="10" id="KW-0393">Immunoglobulin domain</keyword>
<feature type="region of interest" description="Disordered" evidence="11">
    <location>
        <begin position="503"/>
        <end position="532"/>
    </location>
</feature>
<keyword evidence="15" id="KW-1185">Reference proteome</keyword>
<feature type="compositionally biased region" description="Acidic residues" evidence="11">
    <location>
        <begin position="458"/>
        <end position="467"/>
    </location>
</feature>
<evidence type="ECO:0000259" key="13">
    <source>
        <dbReference type="SMART" id="SM00409"/>
    </source>
</evidence>
<dbReference type="InterPro" id="IPR003599">
    <property type="entry name" value="Ig_sub"/>
</dbReference>